<comment type="caution">
    <text evidence="2">The sequence shown here is derived from an EMBL/GenBank/DDBJ whole genome shotgun (WGS) entry which is preliminary data.</text>
</comment>
<organism evidence="2 3">
    <name type="scientific">Kocuria subflava</name>
    <dbReference type="NCBI Taxonomy" id="1736139"/>
    <lineage>
        <taxon>Bacteria</taxon>
        <taxon>Bacillati</taxon>
        <taxon>Actinomycetota</taxon>
        <taxon>Actinomycetes</taxon>
        <taxon>Micrococcales</taxon>
        <taxon>Micrococcaceae</taxon>
        <taxon>Kocuria</taxon>
    </lineage>
</organism>
<evidence type="ECO:0000259" key="1">
    <source>
        <dbReference type="SMART" id="SM01117"/>
    </source>
</evidence>
<dbReference type="AlphaFoldDB" id="A0A846TN90"/>
<gene>
    <name evidence="2" type="ORF">GTW58_12215</name>
</gene>
<proteinExistence type="predicted"/>
<dbReference type="SUPFAM" id="SSF55856">
    <property type="entry name" value="Cytochrome b5-like heme/steroid binding domain"/>
    <property type="match status" value="1"/>
</dbReference>
<dbReference type="Proteomes" id="UP000521379">
    <property type="component" value="Unassembled WGS sequence"/>
</dbReference>
<keyword evidence="3" id="KW-1185">Reference proteome</keyword>
<sequence>MIVIVVVAAIAVVGTLAAIAFALLNPPSPNVGDAGKLEITFSSEEQRKIKEVTVTPQELEAATCDDGADCWIAVNGVVYDMSVFPDWARGRHHGIKAGTDATEKFVGSGHGRDILERMPVVGRLEQ</sequence>
<dbReference type="InterPro" id="IPR036400">
    <property type="entry name" value="Cyt_B5-like_heme/steroid_sf"/>
</dbReference>
<dbReference type="SMART" id="SM01117">
    <property type="entry name" value="Cyt-b5"/>
    <property type="match status" value="1"/>
</dbReference>
<evidence type="ECO:0000313" key="3">
    <source>
        <dbReference type="Proteomes" id="UP000521379"/>
    </source>
</evidence>
<reference evidence="2 3" key="1">
    <citation type="submission" date="2020-02" db="EMBL/GenBank/DDBJ databases">
        <authorList>
            <person name="Sun Q."/>
        </authorList>
    </citation>
    <scope>NUCLEOTIDE SEQUENCE [LARGE SCALE GENOMIC DNA]</scope>
    <source>
        <strain evidence="2 3">YIM 13062</strain>
    </source>
</reference>
<evidence type="ECO:0000313" key="2">
    <source>
        <dbReference type="EMBL" id="NKE10678.1"/>
    </source>
</evidence>
<accession>A0A846TN90</accession>
<protein>
    <recommendedName>
        <fullName evidence="1">Cytochrome b5 heme-binding domain-containing protein</fullName>
    </recommendedName>
</protein>
<name>A0A846TN90_9MICC</name>
<dbReference type="Pfam" id="PF00173">
    <property type="entry name" value="Cyt-b5"/>
    <property type="match status" value="1"/>
</dbReference>
<dbReference type="Gene3D" id="3.10.120.10">
    <property type="entry name" value="Cytochrome b5-like heme/steroid binding domain"/>
    <property type="match status" value="1"/>
</dbReference>
<dbReference type="InterPro" id="IPR001199">
    <property type="entry name" value="Cyt_B5-like_heme/steroid-bd"/>
</dbReference>
<feature type="domain" description="Cytochrome b5 heme-binding" evidence="1">
    <location>
        <begin position="54"/>
        <end position="125"/>
    </location>
</feature>
<dbReference type="EMBL" id="JAAVUN010000037">
    <property type="protein sequence ID" value="NKE10678.1"/>
    <property type="molecule type" value="Genomic_DNA"/>
</dbReference>
<dbReference type="RefSeq" id="WP_157980591.1">
    <property type="nucleotide sequence ID" value="NZ_JAAVUN010000037.1"/>
</dbReference>